<comment type="caution">
    <text evidence="2">The sequence shown here is derived from an EMBL/GenBank/DDBJ whole genome shotgun (WGS) entry which is preliminary data.</text>
</comment>
<dbReference type="Pfam" id="PF02811">
    <property type="entry name" value="PHP"/>
    <property type="match status" value="1"/>
</dbReference>
<dbReference type="PANTHER" id="PTHR42924:SF3">
    <property type="entry name" value="POLYMERASE_HISTIDINOL PHOSPHATASE N-TERMINAL DOMAIN-CONTAINING PROTEIN"/>
    <property type="match status" value="1"/>
</dbReference>
<dbReference type="CDD" id="cd07432">
    <property type="entry name" value="PHP_HisPPase"/>
    <property type="match status" value="1"/>
</dbReference>
<dbReference type="SMART" id="SM00481">
    <property type="entry name" value="POLIIIAc"/>
    <property type="match status" value="1"/>
</dbReference>
<dbReference type="Gene3D" id="3.20.20.140">
    <property type="entry name" value="Metal-dependent hydrolases"/>
    <property type="match status" value="1"/>
</dbReference>
<feature type="non-terminal residue" evidence="2">
    <location>
        <position position="124"/>
    </location>
</feature>
<proteinExistence type="predicted"/>
<sequence length="124" mass="14321">MAFSVLISKFGPGEFTYYDDSWEDSVPYVPITNQTYNVLLDQHSHTEYSDGKVSVRQNIEWHIALGFKAVAITDHNTLKNSEDVKQLAEEYQNEIIVLQGMEWTTSIIHFSFIGISEWNLDIPY</sequence>
<dbReference type="GO" id="GO:0035312">
    <property type="term" value="F:5'-3' DNA exonuclease activity"/>
    <property type="evidence" value="ECO:0007669"/>
    <property type="project" value="TreeGrafter"/>
</dbReference>
<dbReference type="InterPro" id="IPR003141">
    <property type="entry name" value="Pol/His_phosphatase_N"/>
</dbReference>
<reference evidence="2" key="1">
    <citation type="journal article" date="2014" name="Front. Microbiol.">
        <title>High frequency of phylogenetically diverse reductive dehalogenase-homologous genes in deep subseafloor sedimentary metagenomes.</title>
        <authorList>
            <person name="Kawai M."/>
            <person name="Futagami T."/>
            <person name="Toyoda A."/>
            <person name="Takaki Y."/>
            <person name="Nishi S."/>
            <person name="Hori S."/>
            <person name="Arai W."/>
            <person name="Tsubouchi T."/>
            <person name="Morono Y."/>
            <person name="Uchiyama I."/>
            <person name="Ito T."/>
            <person name="Fujiyama A."/>
            <person name="Inagaki F."/>
            <person name="Takami H."/>
        </authorList>
    </citation>
    <scope>NUCLEOTIDE SEQUENCE</scope>
    <source>
        <strain evidence="2">Expedition CK06-06</strain>
    </source>
</reference>
<evidence type="ECO:0000313" key="2">
    <source>
        <dbReference type="EMBL" id="GAF90288.1"/>
    </source>
</evidence>
<name>X0T9U7_9ZZZZ</name>
<dbReference type="EMBL" id="BARS01011471">
    <property type="protein sequence ID" value="GAF90288.1"/>
    <property type="molecule type" value="Genomic_DNA"/>
</dbReference>
<evidence type="ECO:0000259" key="1">
    <source>
        <dbReference type="SMART" id="SM00481"/>
    </source>
</evidence>
<accession>X0T9U7</accession>
<dbReference type="InterPro" id="IPR016195">
    <property type="entry name" value="Pol/histidinol_Pase-like"/>
</dbReference>
<gene>
    <name evidence="2" type="ORF">S01H1_20852</name>
</gene>
<dbReference type="PANTHER" id="PTHR42924">
    <property type="entry name" value="EXONUCLEASE"/>
    <property type="match status" value="1"/>
</dbReference>
<dbReference type="GO" id="GO:0004534">
    <property type="term" value="F:5'-3' RNA exonuclease activity"/>
    <property type="evidence" value="ECO:0007669"/>
    <property type="project" value="TreeGrafter"/>
</dbReference>
<dbReference type="InterPro" id="IPR004013">
    <property type="entry name" value="PHP_dom"/>
</dbReference>
<organism evidence="2">
    <name type="scientific">marine sediment metagenome</name>
    <dbReference type="NCBI Taxonomy" id="412755"/>
    <lineage>
        <taxon>unclassified sequences</taxon>
        <taxon>metagenomes</taxon>
        <taxon>ecological metagenomes</taxon>
    </lineage>
</organism>
<dbReference type="SUPFAM" id="SSF89550">
    <property type="entry name" value="PHP domain-like"/>
    <property type="match status" value="1"/>
</dbReference>
<feature type="domain" description="Polymerase/histidinol phosphatase N-terminal" evidence="1">
    <location>
        <begin position="40"/>
        <end position="107"/>
    </location>
</feature>
<dbReference type="AlphaFoldDB" id="X0T9U7"/>
<protein>
    <recommendedName>
        <fullName evidence="1">Polymerase/histidinol phosphatase N-terminal domain-containing protein</fullName>
    </recommendedName>
</protein>
<dbReference type="InterPro" id="IPR052018">
    <property type="entry name" value="PHP_domain"/>
</dbReference>